<evidence type="ECO:0000313" key="1">
    <source>
        <dbReference type="EMBL" id="NWJ44140.1"/>
    </source>
</evidence>
<dbReference type="AlphaFoldDB" id="A0A7K4MRB6"/>
<dbReference type="EMBL" id="JACASV010000122">
    <property type="protein sequence ID" value="NWJ44140.1"/>
    <property type="molecule type" value="Genomic_DNA"/>
</dbReference>
<evidence type="ECO:0008006" key="3">
    <source>
        <dbReference type="Google" id="ProtNLM"/>
    </source>
</evidence>
<protein>
    <recommendedName>
        <fullName evidence="3">TonB-dependent receptor</fullName>
    </recommendedName>
</protein>
<feature type="non-terminal residue" evidence="1">
    <location>
        <position position="1"/>
    </location>
</feature>
<proteinExistence type="predicted"/>
<organism evidence="1 2">
    <name type="scientific">Marine Group I thaumarchaeote</name>
    <dbReference type="NCBI Taxonomy" id="2511932"/>
    <lineage>
        <taxon>Archaea</taxon>
        <taxon>Nitrososphaerota</taxon>
        <taxon>Marine Group I</taxon>
    </lineage>
</organism>
<dbReference type="Proteomes" id="UP000523105">
    <property type="component" value="Unassembled WGS sequence"/>
</dbReference>
<accession>A0A7K4MRB6</accession>
<evidence type="ECO:0000313" key="2">
    <source>
        <dbReference type="Proteomes" id="UP000523105"/>
    </source>
</evidence>
<comment type="caution">
    <text evidence="1">The sequence shown here is derived from an EMBL/GenBank/DDBJ whole genome shotgun (WGS) entry which is preliminary data.</text>
</comment>
<reference evidence="1 2" key="1">
    <citation type="journal article" date="2019" name="Environ. Microbiol.">
        <title>Genomics insights into ecotype formation of ammonia-oxidizing archaea in the deep ocean.</title>
        <authorList>
            <person name="Wang Y."/>
            <person name="Huang J.M."/>
            <person name="Cui G.J."/>
            <person name="Nunoura T."/>
            <person name="Takaki Y."/>
            <person name="Li W.L."/>
            <person name="Li J."/>
            <person name="Gao Z.M."/>
            <person name="Takai K."/>
            <person name="Zhang A.Q."/>
            <person name="Stepanauskas R."/>
        </authorList>
    </citation>
    <scope>NUCLEOTIDE SEQUENCE [LARGE SCALE GENOMIC DNA]</scope>
    <source>
        <strain evidence="1 2">L15b</strain>
    </source>
</reference>
<gene>
    <name evidence="1" type="ORF">HX837_08095</name>
</gene>
<sequence length="510" mass="58803">GHLCAFLFLNILSAQEIDSSIIISDFQYPDIQGIPIILDETGENTFYLNERNPEFISDGKINQVMLDGALGIPLGSYFLPQILPKSSQADSVKNTSQIYYRKGDYVYSDLGIGLQIESSDSGLFSFQGFKRSPPQLYQSSSDKNQLQNYLFSYSKDSENSNVAVSTLYHIENYDLPVNRENTNRKVESFHGGMGIEYRLGQLTFGSEQAFQFTYSNRWNDKVSYFTIWNTINSTYQFGRDFRVHFQHHYKLHSTETGNEVTDVPSQIISSLIEYEKEGCSIQAGLSTYESFLQPIGTFNWKWNTYYLSAKRNYEVIFIQTEDYHTKVNPFLTDALILGYEDKRIKGELELFNIQHEKRSNLGLKGKADINLSWLDVRHITAVYNLGSDNSSPQPVDMFSHTRIIFSPNVWPWKKARFQPFIGLESTFVQHSGKMGIDPIKPEIIIPMETVDPYSSFLVNMEYGLLVNQFKVSYRWVKFNMFGNTTNNSINPGSYSILPIRHLEIVWQFWN</sequence>
<name>A0A7K4MRB6_9ARCH</name>